<keyword evidence="2" id="KW-1185">Reference proteome</keyword>
<organism evidence="1 2">
    <name type="scientific">Candidula unifasciata</name>
    <dbReference type="NCBI Taxonomy" id="100452"/>
    <lineage>
        <taxon>Eukaryota</taxon>
        <taxon>Metazoa</taxon>
        <taxon>Spiralia</taxon>
        <taxon>Lophotrochozoa</taxon>
        <taxon>Mollusca</taxon>
        <taxon>Gastropoda</taxon>
        <taxon>Heterobranchia</taxon>
        <taxon>Euthyneura</taxon>
        <taxon>Panpulmonata</taxon>
        <taxon>Eupulmonata</taxon>
        <taxon>Stylommatophora</taxon>
        <taxon>Helicina</taxon>
        <taxon>Helicoidea</taxon>
        <taxon>Geomitridae</taxon>
        <taxon>Candidula</taxon>
    </lineage>
</organism>
<accession>A0A8S4A0G9</accession>
<sequence>IDSKHLCPQPIHKETVNLSVLPLPPPFSPLSPYPSQVEPAHTHVAPHARFFSGRAVLEPRILP</sequence>
<comment type="caution">
    <text evidence="1">The sequence shown here is derived from an EMBL/GenBank/DDBJ whole genome shotgun (WGS) entry which is preliminary data.</text>
</comment>
<dbReference type="Proteomes" id="UP000678393">
    <property type="component" value="Unassembled WGS sequence"/>
</dbReference>
<feature type="non-terminal residue" evidence="1">
    <location>
        <position position="63"/>
    </location>
</feature>
<feature type="non-terminal residue" evidence="1">
    <location>
        <position position="1"/>
    </location>
</feature>
<name>A0A8S4A0G9_9EUPU</name>
<protein>
    <submittedName>
        <fullName evidence="1">Uncharacterized protein</fullName>
    </submittedName>
</protein>
<dbReference type="EMBL" id="CAJHNH020007545">
    <property type="protein sequence ID" value="CAG5134744.1"/>
    <property type="molecule type" value="Genomic_DNA"/>
</dbReference>
<proteinExistence type="predicted"/>
<evidence type="ECO:0000313" key="2">
    <source>
        <dbReference type="Proteomes" id="UP000678393"/>
    </source>
</evidence>
<reference evidence="1" key="1">
    <citation type="submission" date="2021-04" db="EMBL/GenBank/DDBJ databases">
        <authorList>
            <consortium name="Molecular Ecology Group"/>
        </authorList>
    </citation>
    <scope>NUCLEOTIDE SEQUENCE</scope>
</reference>
<gene>
    <name evidence="1" type="ORF">CUNI_LOCUS20302</name>
</gene>
<evidence type="ECO:0000313" key="1">
    <source>
        <dbReference type="EMBL" id="CAG5134744.1"/>
    </source>
</evidence>
<dbReference type="AlphaFoldDB" id="A0A8S4A0G9"/>